<evidence type="ECO:0000313" key="5">
    <source>
        <dbReference type="EMBL" id="CAB9501550.1"/>
    </source>
</evidence>
<feature type="region of interest" description="Disordered" evidence="4">
    <location>
        <begin position="415"/>
        <end position="444"/>
    </location>
</feature>
<feature type="repeat" description="ANK" evidence="3">
    <location>
        <begin position="163"/>
        <end position="195"/>
    </location>
</feature>
<comment type="caution">
    <text evidence="5">The sequence shown here is derived from an EMBL/GenBank/DDBJ whole genome shotgun (WGS) entry which is preliminary data.</text>
</comment>
<dbReference type="SUPFAM" id="SSF48403">
    <property type="entry name" value="Ankyrin repeat"/>
    <property type="match status" value="1"/>
</dbReference>
<keyword evidence="6" id="KW-1185">Reference proteome</keyword>
<dbReference type="AlphaFoldDB" id="A0A9N8H6W3"/>
<reference evidence="5" key="1">
    <citation type="submission" date="2020-06" db="EMBL/GenBank/DDBJ databases">
        <authorList>
            <consortium name="Plant Systems Biology data submission"/>
        </authorList>
    </citation>
    <scope>NUCLEOTIDE SEQUENCE</scope>
    <source>
        <strain evidence="5">D6</strain>
    </source>
</reference>
<protein>
    <submittedName>
        <fullName evidence="5">Ankyrin Repeat Protein</fullName>
    </submittedName>
</protein>
<proteinExistence type="predicted"/>
<dbReference type="PROSITE" id="PS50297">
    <property type="entry name" value="ANK_REP_REGION"/>
    <property type="match status" value="1"/>
</dbReference>
<evidence type="ECO:0000256" key="3">
    <source>
        <dbReference type="PROSITE-ProRule" id="PRU00023"/>
    </source>
</evidence>
<dbReference type="Gene3D" id="1.25.40.20">
    <property type="entry name" value="Ankyrin repeat-containing domain"/>
    <property type="match status" value="3"/>
</dbReference>
<dbReference type="InterPro" id="IPR002110">
    <property type="entry name" value="Ankyrin_rpt"/>
</dbReference>
<dbReference type="OrthoDB" id="341259at2759"/>
<dbReference type="EMBL" id="CAICTM010000110">
    <property type="protein sequence ID" value="CAB9501550.1"/>
    <property type="molecule type" value="Genomic_DNA"/>
</dbReference>
<dbReference type="Proteomes" id="UP001153069">
    <property type="component" value="Unassembled WGS sequence"/>
</dbReference>
<dbReference type="SMART" id="SM00248">
    <property type="entry name" value="ANK"/>
    <property type="match status" value="6"/>
</dbReference>
<evidence type="ECO:0000313" key="6">
    <source>
        <dbReference type="Proteomes" id="UP001153069"/>
    </source>
</evidence>
<evidence type="ECO:0000256" key="4">
    <source>
        <dbReference type="SAM" id="MobiDB-lite"/>
    </source>
</evidence>
<evidence type="ECO:0000256" key="2">
    <source>
        <dbReference type="ARBA" id="ARBA00023043"/>
    </source>
</evidence>
<dbReference type="Pfam" id="PF00023">
    <property type="entry name" value="Ank"/>
    <property type="match status" value="1"/>
</dbReference>
<sequence length="444" mass="49934">MAMSTECAFFRACERGDLEECKELYRRLNSTVSIYEYPSTPLLEDSFYGRHKCPPLHAAAWHGHTHVVRFLLDDCGVGVDETPWIPEEEEGQLVEHVGVAGTALFRACERGHVETCRALLQGGALHQSGLCAYRAAEMGQAQLLRVLLEFGANPESTCPYPIRHRPPLHLAILEGRPEILQLLLQHGCRLFRRGRISSSISVEKLRPQNEARIFQVLVQHAPPHALALCLVDVLLRHPISVFIGLVEAGANVHTRTMPNYGGGITPLEALLRKQSEYTWRREECLETTQWLIQTNGINPDSSNWEDCFEWIVQIGDSVLLQWILQYWKTIHTTTNVDGDHPIHVACQIPRTSYKSVEFLVRDNPSSLSVVGGQSGQLALHMACSHGLSLDALYTLLRQRPETLWWAHDASSVGTKQHHEHNATASRHPVEMELQHAAKKPRLLG</sequence>
<dbReference type="PROSITE" id="PS50088">
    <property type="entry name" value="ANK_REPEAT"/>
    <property type="match status" value="1"/>
</dbReference>
<dbReference type="PANTHER" id="PTHR24198">
    <property type="entry name" value="ANKYRIN REPEAT AND PROTEIN KINASE DOMAIN-CONTAINING PROTEIN"/>
    <property type="match status" value="1"/>
</dbReference>
<gene>
    <name evidence="5" type="ORF">SEMRO_111_G055460.1</name>
</gene>
<organism evidence="5 6">
    <name type="scientific">Seminavis robusta</name>
    <dbReference type="NCBI Taxonomy" id="568900"/>
    <lineage>
        <taxon>Eukaryota</taxon>
        <taxon>Sar</taxon>
        <taxon>Stramenopiles</taxon>
        <taxon>Ochrophyta</taxon>
        <taxon>Bacillariophyta</taxon>
        <taxon>Bacillariophyceae</taxon>
        <taxon>Bacillariophycidae</taxon>
        <taxon>Naviculales</taxon>
        <taxon>Naviculaceae</taxon>
        <taxon>Seminavis</taxon>
    </lineage>
</organism>
<accession>A0A9N8H6W3</accession>
<dbReference type="Pfam" id="PF13637">
    <property type="entry name" value="Ank_4"/>
    <property type="match status" value="1"/>
</dbReference>
<keyword evidence="1" id="KW-0677">Repeat</keyword>
<dbReference type="InterPro" id="IPR036770">
    <property type="entry name" value="Ankyrin_rpt-contain_sf"/>
</dbReference>
<name>A0A9N8H6W3_9STRA</name>
<dbReference type="PANTHER" id="PTHR24198:SF165">
    <property type="entry name" value="ANKYRIN REPEAT-CONTAINING PROTEIN-RELATED"/>
    <property type="match status" value="1"/>
</dbReference>
<keyword evidence="2 3" id="KW-0040">ANK repeat</keyword>
<evidence type="ECO:0000256" key="1">
    <source>
        <dbReference type="ARBA" id="ARBA00022737"/>
    </source>
</evidence>